<name>A0A7X0LM68_9BACT</name>
<keyword evidence="2" id="KW-0964">Secreted</keyword>
<sequence length="672" mass="72811">NNRGVTVHGTHNLQIQDVVLHDIHGHGFFMEDGVETGNTFLSNVAFGIHKVGRSDAVGDSMPDVNDPFIVDTHDFVGQNPLRFLSSSAYWVTNPDNTWIGNISAGVDGTGFWFILPEFAIGASASDPQYNNVNANETPLGLFTNNTAHSSQVGFNQDRGMDLESPVGASLLNNSFGRAYQPQDSNGQQVEPVYSNFTAHKTDIGVYHRARYGRFDQAAFADNFTSTFITFSQRITNSLYVGHSVGNADLSEVVTGQSLYDGPNFMDGTHFAGFNRGSSAHVFRNHGGALRNTHVYVSNTSYENDGTADQLSISERYGATYNASRDAFDFQAPTAIYDVDGTLTGHGGGSAGSVLLPDNNFITDSADVRPAGWDARISDDLYANFRLEFDGNNQGQLRLVAPDGDSDTESSDESHRTIIKANDEIYTISFPSGSSSYEDGFEILYRIQLGNTSPSSISESSIIRFEGIANAVQVLEFSNRYNGSDPTYTTQVASLAELQSAAGPAYWVDGNDLVVKFVTVTSEAYRYKFTPGTNTPIDPPPGNQVDVSASDDAYIQNTSTQDNTLLRIESASNRTRTSYLKFDVPDTPDKNITGATLQLTVNGDAGNNMRVRVYQGGSNNWTEDNLTTANAPSKATLLDDITGNFVIGQEYHFDVSAAVVAGQEVTFVIDSDG</sequence>
<evidence type="ECO:0000313" key="7">
    <source>
        <dbReference type="Proteomes" id="UP000541810"/>
    </source>
</evidence>
<dbReference type="NCBIfam" id="NF033679">
    <property type="entry name" value="DNRLRE_dom"/>
    <property type="match status" value="1"/>
</dbReference>
<proteinExistence type="predicted"/>
<feature type="domain" description="Carbohydrate-binding module family 96" evidence="4">
    <location>
        <begin position="543"/>
        <end position="670"/>
    </location>
</feature>
<evidence type="ECO:0000256" key="1">
    <source>
        <dbReference type="ARBA" id="ARBA00004613"/>
    </source>
</evidence>
<dbReference type="Pfam" id="PF24606">
    <property type="entry name" value="CEMIP_beta-hel"/>
    <property type="match status" value="1"/>
</dbReference>
<organism evidence="6 7">
    <name type="scientific">Algisphaera agarilytica</name>
    <dbReference type="NCBI Taxonomy" id="1385975"/>
    <lineage>
        <taxon>Bacteria</taxon>
        <taxon>Pseudomonadati</taxon>
        <taxon>Planctomycetota</taxon>
        <taxon>Phycisphaerae</taxon>
        <taxon>Phycisphaerales</taxon>
        <taxon>Phycisphaeraceae</taxon>
        <taxon>Algisphaera</taxon>
    </lineage>
</organism>
<dbReference type="EMBL" id="JACHGY010000003">
    <property type="protein sequence ID" value="MBB6431747.1"/>
    <property type="molecule type" value="Genomic_DNA"/>
</dbReference>
<feature type="domain" description="CEMIP beta-helix" evidence="5">
    <location>
        <begin position="1"/>
        <end position="153"/>
    </location>
</feature>
<keyword evidence="7" id="KW-1185">Reference proteome</keyword>
<comment type="caution">
    <text evidence="6">The sequence shown here is derived from an EMBL/GenBank/DDBJ whole genome shotgun (WGS) entry which is preliminary data.</text>
</comment>
<dbReference type="AlphaFoldDB" id="A0A7X0LM68"/>
<dbReference type="InterPro" id="IPR055401">
    <property type="entry name" value="CEMIP_beta-hel_dom"/>
</dbReference>
<keyword evidence="3" id="KW-0732">Signal</keyword>
<dbReference type="RefSeq" id="WP_184679339.1">
    <property type="nucleotide sequence ID" value="NZ_JACHGY010000003.1"/>
</dbReference>
<comment type="subcellular location">
    <subcellularLocation>
        <location evidence="1">Secreted</location>
    </subcellularLocation>
</comment>
<feature type="non-terminal residue" evidence="6">
    <location>
        <position position="672"/>
    </location>
</feature>
<dbReference type="Pfam" id="PF24517">
    <property type="entry name" value="CBM96"/>
    <property type="match status" value="1"/>
</dbReference>
<feature type="non-terminal residue" evidence="6">
    <location>
        <position position="1"/>
    </location>
</feature>
<accession>A0A7X0LM68</accession>
<dbReference type="Proteomes" id="UP000541810">
    <property type="component" value="Unassembled WGS sequence"/>
</dbReference>
<evidence type="ECO:0000256" key="2">
    <source>
        <dbReference type="ARBA" id="ARBA00022525"/>
    </source>
</evidence>
<evidence type="ECO:0000256" key="3">
    <source>
        <dbReference type="ARBA" id="ARBA00022729"/>
    </source>
</evidence>
<dbReference type="PANTHER" id="PTHR46769">
    <property type="entry name" value="POLYCYSTIC KIDNEY AND HEPATIC DISEASE 1 (AUTOSOMAL RECESSIVE)-LIKE 1"/>
    <property type="match status" value="1"/>
</dbReference>
<reference evidence="6 7" key="1">
    <citation type="submission" date="2020-08" db="EMBL/GenBank/DDBJ databases">
        <title>Genomic Encyclopedia of Type Strains, Phase IV (KMG-IV): sequencing the most valuable type-strain genomes for metagenomic binning, comparative biology and taxonomic classification.</title>
        <authorList>
            <person name="Goeker M."/>
        </authorList>
    </citation>
    <scope>NUCLEOTIDE SEQUENCE [LARGE SCALE GENOMIC DNA]</scope>
    <source>
        <strain evidence="6 7">DSM 103725</strain>
    </source>
</reference>
<dbReference type="GO" id="GO:0005576">
    <property type="term" value="C:extracellular region"/>
    <property type="evidence" value="ECO:0007669"/>
    <property type="project" value="UniProtKB-SubCell"/>
</dbReference>
<dbReference type="InterPro" id="IPR055372">
    <property type="entry name" value="CBM96"/>
</dbReference>
<protein>
    <submittedName>
        <fullName evidence="6">Uncharacterized protein</fullName>
    </submittedName>
</protein>
<dbReference type="InterPro" id="IPR052387">
    <property type="entry name" value="Fibrocystin"/>
</dbReference>
<dbReference type="PANTHER" id="PTHR46769:SF2">
    <property type="entry name" value="FIBROCYSTIN-L ISOFORM 2 PRECURSOR-RELATED"/>
    <property type="match status" value="1"/>
</dbReference>
<gene>
    <name evidence="6" type="ORF">HNQ40_003632</name>
</gene>
<evidence type="ECO:0000259" key="4">
    <source>
        <dbReference type="Pfam" id="PF24517"/>
    </source>
</evidence>
<evidence type="ECO:0000313" key="6">
    <source>
        <dbReference type="EMBL" id="MBB6431747.1"/>
    </source>
</evidence>
<evidence type="ECO:0000259" key="5">
    <source>
        <dbReference type="Pfam" id="PF24606"/>
    </source>
</evidence>